<keyword evidence="1" id="KW-0812">Transmembrane</keyword>
<dbReference type="EMBL" id="CP019344">
    <property type="protein sequence ID" value="ARN77854.1"/>
    <property type="molecule type" value="Genomic_DNA"/>
</dbReference>
<reference evidence="2 3" key="1">
    <citation type="submission" date="2016-11" db="EMBL/GenBank/DDBJ databases">
        <title>Trade-off between light-utilization and light-protection in marine flavobacteria.</title>
        <authorList>
            <person name="Kumagai Y."/>
        </authorList>
    </citation>
    <scope>NUCLEOTIDE SEQUENCE [LARGE SCALE GENOMIC DNA]</scope>
    <source>
        <strain evidence="2 3">JCM 13191</strain>
    </source>
</reference>
<feature type="transmembrane region" description="Helical" evidence="1">
    <location>
        <begin position="12"/>
        <end position="33"/>
    </location>
</feature>
<accession>A0A1W6MJR4</accession>
<feature type="transmembrane region" description="Helical" evidence="1">
    <location>
        <begin position="39"/>
        <end position="60"/>
    </location>
</feature>
<evidence type="ECO:0000313" key="3">
    <source>
        <dbReference type="Proteomes" id="UP000193431"/>
    </source>
</evidence>
<evidence type="ECO:0000313" key="2">
    <source>
        <dbReference type="EMBL" id="ARN77854.1"/>
    </source>
</evidence>
<sequence>MMEKSSNKNVGIFNKLVIISVISYIIILILSLMDSITETFIGGLLLMVYLISTIIAIFLLSRITYYPQKWTLYVFIVVSGLFGLIMTLSRIKSFQKRKSSSFFNS</sequence>
<keyword evidence="1" id="KW-1133">Transmembrane helix</keyword>
<dbReference type="Proteomes" id="UP000193431">
    <property type="component" value="Chromosome"/>
</dbReference>
<keyword evidence="3" id="KW-1185">Reference proteome</keyword>
<protein>
    <submittedName>
        <fullName evidence="2">Uncharacterized protein</fullName>
    </submittedName>
</protein>
<evidence type="ECO:0000256" key="1">
    <source>
        <dbReference type="SAM" id="Phobius"/>
    </source>
</evidence>
<keyword evidence="1" id="KW-0472">Membrane</keyword>
<organism evidence="2 3">
    <name type="scientific">Nonlabens spongiae</name>
    <dbReference type="NCBI Taxonomy" id="331648"/>
    <lineage>
        <taxon>Bacteria</taxon>
        <taxon>Pseudomonadati</taxon>
        <taxon>Bacteroidota</taxon>
        <taxon>Flavobacteriia</taxon>
        <taxon>Flavobacteriales</taxon>
        <taxon>Flavobacteriaceae</taxon>
        <taxon>Nonlabens</taxon>
    </lineage>
</organism>
<dbReference type="AlphaFoldDB" id="A0A1W6MJR4"/>
<dbReference type="STRING" id="331648.BST97_07475"/>
<gene>
    <name evidence="2" type="ORF">BST97_07475</name>
</gene>
<feature type="transmembrane region" description="Helical" evidence="1">
    <location>
        <begin position="72"/>
        <end position="91"/>
    </location>
</feature>
<name>A0A1W6MJR4_9FLAO</name>
<proteinExistence type="predicted"/>